<protein>
    <submittedName>
        <fullName evidence="1">Uncharacterized protein</fullName>
    </submittedName>
</protein>
<gene>
    <name evidence="1" type="ORF">I6H06_15460</name>
    <name evidence="2" type="ORF">NFI99_24105</name>
</gene>
<evidence type="ECO:0000313" key="1">
    <source>
        <dbReference type="EMBL" id="QPQ93623.1"/>
    </source>
</evidence>
<organism evidence="1 3">
    <name type="scientific">Burkholderia glumae</name>
    <name type="common">Pseudomonas glumae</name>
    <dbReference type="NCBI Taxonomy" id="337"/>
    <lineage>
        <taxon>Bacteria</taxon>
        <taxon>Pseudomonadati</taxon>
        <taxon>Pseudomonadota</taxon>
        <taxon>Betaproteobacteria</taxon>
        <taxon>Burkholderiales</taxon>
        <taxon>Burkholderiaceae</taxon>
        <taxon>Burkholderia</taxon>
    </lineage>
</organism>
<keyword evidence="4" id="KW-1185">Reference proteome</keyword>
<dbReference type="AlphaFoldDB" id="A0AAQ0BTY1"/>
<evidence type="ECO:0000313" key="4">
    <source>
        <dbReference type="Proteomes" id="UP001056386"/>
    </source>
</evidence>
<reference evidence="2" key="2">
    <citation type="submission" date="2022-06" db="EMBL/GenBank/DDBJ databases">
        <title>Draft genome sequence of Burkholderia glumae strain GR20004 isolated from rice panicle showing bacterial panicle blight.</title>
        <authorList>
            <person name="Choi S.Y."/>
            <person name="Lee Y.H."/>
        </authorList>
    </citation>
    <scope>NUCLEOTIDE SEQUENCE</scope>
    <source>
        <strain evidence="2">GR20004</strain>
    </source>
</reference>
<dbReference type="Proteomes" id="UP001056386">
    <property type="component" value="Chromosome 1"/>
</dbReference>
<sequence>MTRLCHDCRFRIGRDLVELSFQKAGVRKAIRKIEITMSAPTAERFPDTGESRGPALVRFMPAQAVQASGAPSDASPAIKLAAHGGSSLSRQRAAWNAASDIRAGRNNRDNYRHIKIDNRFIQIPIKINLHIFQTDVIRCPHRAPAALKMKRLLQRHRATKSAQCATAQIIKTRDSLPCPL</sequence>
<dbReference type="EMBL" id="CP065601">
    <property type="protein sequence ID" value="QPQ93623.1"/>
    <property type="molecule type" value="Genomic_DNA"/>
</dbReference>
<name>A0AAQ0BTY1_BURGL</name>
<dbReference type="GeneID" id="45699085"/>
<evidence type="ECO:0000313" key="2">
    <source>
        <dbReference type="EMBL" id="USS44712.1"/>
    </source>
</evidence>
<evidence type="ECO:0000313" key="3">
    <source>
        <dbReference type="Proteomes" id="UP000594892"/>
    </source>
</evidence>
<dbReference type="Proteomes" id="UP000594892">
    <property type="component" value="Chromosome 2"/>
</dbReference>
<accession>A0AAQ0BTY1</accession>
<dbReference type="EMBL" id="CP099587">
    <property type="protein sequence ID" value="USS44712.1"/>
    <property type="molecule type" value="Genomic_DNA"/>
</dbReference>
<reference evidence="1 3" key="1">
    <citation type="submission" date="2020-12" db="EMBL/GenBank/DDBJ databases">
        <title>FDA dAtabase for Regulatory Grade micrObial Sequences (FDA-ARGOS): Supporting development and validation of Infectious Disease Dx tests.</title>
        <authorList>
            <person name="Minogue T."/>
            <person name="Wolcott M."/>
            <person name="Wasieloski L."/>
            <person name="Aguilar W."/>
            <person name="Moore D."/>
            <person name="Jaissle J."/>
            <person name="Tallon L."/>
            <person name="Sadzewicz L."/>
            <person name="Zhao X."/>
            <person name="Boylan J."/>
            <person name="Ott S."/>
            <person name="Bowen H."/>
            <person name="Vavikolanu K."/>
            <person name="Mehta A."/>
            <person name="Aluvathingal J."/>
            <person name="Nadendla S."/>
            <person name="Yan Y."/>
            <person name="Sichtig H."/>
        </authorList>
    </citation>
    <scope>NUCLEOTIDE SEQUENCE [LARGE SCALE GENOMIC DNA]</scope>
    <source>
        <strain evidence="1 3">FDAARGOS_949</strain>
    </source>
</reference>
<proteinExistence type="predicted"/>
<dbReference type="RefSeq" id="WP_127913955.1">
    <property type="nucleotide sequence ID" value="NZ_CP023203.1"/>
</dbReference>